<dbReference type="Pfam" id="PF13847">
    <property type="entry name" value="Methyltransf_31"/>
    <property type="match status" value="1"/>
</dbReference>
<organism evidence="2 3">
    <name type="scientific">Halonatronomonas betaini</name>
    <dbReference type="NCBI Taxonomy" id="2778430"/>
    <lineage>
        <taxon>Bacteria</taxon>
        <taxon>Bacillati</taxon>
        <taxon>Bacillota</taxon>
        <taxon>Clostridia</taxon>
        <taxon>Halanaerobiales</taxon>
        <taxon>Halarsenatibacteraceae</taxon>
        <taxon>Halonatronomonas</taxon>
    </lineage>
</organism>
<keyword evidence="2" id="KW-0489">Methyltransferase</keyword>
<evidence type="ECO:0000313" key="2">
    <source>
        <dbReference type="EMBL" id="MBF8436733.1"/>
    </source>
</evidence>
<dbReference type="InterPro" id="IPR029063">
    <property type="entry name" value="SAM-dependent_MTases_sf"/>
</dbReference>
<dbReference type="PANTHER" id="PTHR43591:SF24">
    <property type="entry name" value="2-METHOXY-6-POLYPRENYL-1,4-BENZOQUINOL METHYLASE, MITOCHONDRIAL"/>
    <property type="match status" value="1"/>
</dbReference>
<dbReference type="SUPFAM" id="SSF53335">
    <property type="entry name" value="S-adenosyl-L-methionine-dependent methyltransferases"/>
    <property type="match status" value="1"/>
</dbReference>
<dbReference type="RefSeq" id="WP_270453644.1">
    <property type="nucleotide sequence ID" value="NZ_JADPIE010000003.1"/>
</dbReference>
<dbReference type="Proteomes" id="UP000621436">
    <property type="component" value="Unassembled WGS sequence"/>
</dbReference>
<gene>
    <name evidence="2" type="ORF">I0Q91_06580</name>
</gene>
<name>A0A931AXP8_9FIRM</name>
<feature type="domain" description="Methyltransferase" evidence="1">
    <location>
        <begin position="41"/>
        <end position="154"/>
    </location>
</feature>
<evidence type="ECO:0000259" key="1">
    <source>
        <dbReference type="Pfam" id="PF13847"/>
    </source>
</evidence>
<dbReference type="PANTHER" id="PTHR43591">
    <property type="entry name" value="METHYLTRANSFERASE"/>
    <property type="match status" value="1"/>
</dbReference>
<dbReference type="GO" id="GO:0032259">
    <property type="term" value="P:methylation"/>
    <property type="evidence" value="ECO:0007669"/>
    <property type="project" value="UniProtKB-KW"/>
</dbReference>
<comment type="caution">
    <text evidence="2">The sequence shown here is derived from an EMBL/GenBank/DDBJ whole genome shotgun (WGS) entry which is preliminary data.</text>
</comment>
<protein>
    <submittedName>
        <fullName evidence="2">Methyltransferase domain-containing protein</fullName>
    </submittedName>
</protein>
<keyword evidence="3" id="KW-1185">Reference proteome</keyword>
<sequence>MDKFHGWEYFFDKHAPEYMDNIFTENTEKEVDFLEEEFRLEKGDSILDVGCGTGRHSLELARRGYKVTGIDISEKMLARGREIADKENLEIEFIKANAVDFKLKKRYDSAVCLCEGAFGLLNIGEDPMERDIKILKNISNCLKPGGKFILTALNGLKKIREYNDEDVEAGRFDPVNVVEYFPAKEIIDEAPDDMILQEKGFLATELKLMHDAAGLAVENFWGGTAGDWNREVVKMDEMEIMVVSIKE</sequence>
<dbReference type="InterPro" id="IPR025714">
    <property type="entry name" value="Methyltranfer_dom"/>
</dbReference>
<accession>A0A931AXP8</accession>
<dbReference type="CDD" id="cd02440">
    <property type="entry name" value="AdoMet_MTases"/>
    <property type="match status" value="1"/>
</dbReference>
<keyword evidence="2" id="KW-0808">Transferase</keyword>
<dbReference type="Gene3D" id="3.40.50.150">
    <property type="entry name" value="Vaccinia Virus protein VP39"/>
    <property type="match status" value="1"/>
</dbReference>
<dbReference type="EMBL" id="JADPIE010000003">
    <property type="protein sequence ID" value="MBF8436733.1"/>
    <property type="molecule type" value="Genomic_DNA"/>
</dbReference>
<dbReference type="GO" id="GO:0008168">
    <property type="term" value="F:methyltransferase activity"/>
    <property type="evidence" value="ECO:0007669"/>
    <property type="project" value="UniProtKB-KW"/>
</dbReference>
<evidence type="ECO:0000313" key="3">
    <source>
        <dbReference type="Proteomes" id="UP000621436"/>
    </source>
</evidence>
<dbReference type="AlphaFoldDB" id="A0A931AXP8"/>
<reference evidence="2" key="1">
    <citation type="submission" date="2020-11" db="EMBL/GenBank/DDBJ databases">
        <title>Halonatronomonas betainensis gen. nov., sp. nov. a novel haloalkaliphilic representative of the family Halanaerobiacae capable of betaine degradation.</title>
        <authorList>
            <person name="Boltyanskaya Y."/>
            <person name="Kevbrin V."/>
            <person name="Detkova E."/>
            <person name="Grouzdev D.S."/>
            <person name="Koziaeva V."/>
            <person name="Zhilina T."/>
        </authorList>
    </citation>
    <scope>NUCLEOTIDE SEQUENCE</scope>
    <source>
        <strain evidence="2">Z-7014</strain>
    </source>
</reference>
<proteinExistence type="predicted"/>